<protein>
    <recommendedName>
        <fullName evidence="6">Ribosomal RNA small subunit methyltransferase H</fullName>
        <ecNumber evidence="6">2.1.1.199</ecNumber>
    </recommendedName>
    <alternativeName>
        <fullName evidence="6">16S rRNA m(4)C1402 methyltransferase</fullName>
    </alternativeName>
    <alternativeName>
        <fullName evidence="6">rRNA (cytosine-N(4)-)-methyltransferase RsmH</fullName>
    </alternativeName>
</protein>
<proteinExistence type="inferred from homology"/>
<feature type="binding site" evidence="6">
    <location>
        <position position="131"/>
    </location>
    <ligand>
        <name>S-adenosyl-L-methionine</name>
        <dbReference type="ChEBI" id="CHEBI:59789"/>
    </ligand>
</feature>
<evidence type="ECO:0000256" key="2">
    <source>
        <dbReference type="ARBA" id="ARBA00022552"/>
    </source>
</evidence>
<evidence type="ECO:0000256" key="5">
    <source>
        <dbReference type="ARBA" id="ARBA00022691"/>
    </source>
</evidence>
<keyword evidence="3 6" id="KW-0489">Methyltransferase</keyword>
<accession>A0AAE3V859</accession>
<sequence>MAEERKSGHRRRVHYAGRYPRRFEEKYKEHAPEKYADTVEHIIDKGSTPAGMHISICVDEILSILAVQPGERGLDCTLGYGGHSRRLLERLAGQGHLTSLDIDPIESVKTEARLRALGYGEDIFSVRRINFAEIDRVAEEQGRFDFVLADLGVSSMQIDDPARGFSYKVEGPLDLRMNPERGMSAAERLRELSREEIEGMLRENADEPYAHELAAAITRCFRAGKCLDTTSALRELIEQTLGALKSVQALSAAERKEELKKSCQRSFQALRIDINHEYEVLEQLLTKLPGVLNPGGRVAILSFHSGEDRLVKRSFKELRRAGIYAEIAEELTRPSAEECVRNPRARSAKLRWAVRGACAQEAPGWSS</sequence>
<comment type="caution">
    <text evidence="7">The sequence shown here is derived from an EMBL/GenBank/DDBJ whole genome shotgun (WGS) entry which is preliminary data.</text>
</comment>
<evidence type="ECO:0000313" key="8">
    <source>
        <dbReference type="Proteomes" id="UP001241537"/>
    </source>
</evidence>
<dbReference type="HAMAP" id="MF_01007">
    <property type="entry name" value="16SrRNA_methyltr_H"/>
    <property type="match status" value="1"/>
</dbReference>
<evidence type="ECO:0000256" key="1">
    <source>
        <dbReference type="ARBA" id="ARBA00010396"/>
    </source>
</evidence>
<keyword evidence="5 6" id="KW-0949">S-adenosyl-L-methionine</keyword>
<dbReference type="InterPro" id="IPR029063">
    <property type="entry name" value="SAM-dependent_MTases_sf"/>
</dbReference>
<dbReference type="Gene3D" id="1.10.150.170">
    <property type="entry name" value="Putative methyltransferase TM0872, insert domain"/>
    <property type="match status" value="1"/>
</dbReference>
<dbReference type="PIRSF" id="PIRSF004486">
    <property type="entry name" value="MraW"/>
    <property type="match status" value="1"/>
</dbReference>
<dbReference type="Proteomes" id="UP001241537">
    <property type="component" value="Unassembled WGS sequence"/>
</dbReference>
<feature type="binding site" evidence="6">
    <location>
        <begin position="81"/>
        <end position="83"/>
    </location>
    <ligand>
        <name>S-adenosyl-L-methionine</name>
        <dbReference type="ChEBI" id="CHEBI:59789"/>
    </ligand>
</feature>
<keyword evidence="4 6" id="KW-0808">Transferase</keyword>
<comment type="subcellular location">
    <subcellularLocation>
        <location evidence="6">Cytoplasm</location>
    </subcellularLocation>
</comment>
<keyword evidence="8" id="KW-1185">Reference proteome</keyword>
<dbReference type="RefSeq" id="WP_307252138.1">
    <property type="nucleotide sequence ID" value="NZ_JAUSTO010000001.1"/>
</dbReference>
<comment type="function">
    <text evidence="6">Specifically methylates the N4 position of cytidine in position 1402 (C1402) of 16S rRNA.</text>
</comment>
<comment type="catalytic activity">
    <reaction evidence="6">
        <text>cytidine(1402) in 16S rRNA + S-adenosyl-L-methionine = N(4)-methylcytidine(1402) in 16S rRNA + S-adenosyl-L-homocysteine + H(+)</text>
        <dbReference type="Rhea" id="RHEA:42928"/>
        <dbReference type="Rhea" id="RHEA-COMP:10286"/>
        <dbReference type="Rhea" id="RHEA-COMP:10287"/>
        <dbReference type="ChEBI" id="CHEBI:15378"/>
        <dbReference type="ChEBI" id="CHEBI:57856"/>
        <dbReference type="ChEBI" id="CHEBI:59789"/>
        <dbReference type="ChEBI" id="CHEBI:74506"/>
        <dbReference type="ChEBI" id="CHEBI:82748"/>
        <dbReference type="EC" id="2.1.1.199"/>
    </reaction>
</comment>
<evidence type="ECO:0000313" key="7">
    <source>
        <dbReference type="EMBL" id="MDQ0151546.1"/>
    </source>
</evidence>
<feature type="binding site" evidence="6">
    <location>
        <position position="101"/>
    </location>
    <ligand>
        <name>S-adenosyl-L-methionine</name>
        <dbReference type="ChEBI" id="CHEBI:59789"/>
    </ligand>
</feature>
<dbReference type="NCBIfam" id="TIGR00006">
    <property type="entry name" value="16S rRNA (cytosine(1402)-N(4))-methyltransferase RsmH"/>
    <property type="match status" value="1"/>
</dbReference>
<dbReference type="GO" id="GO:0071424">
    <property type="term" value="F:rRNA (cytosine-N4-)-methyltransferase activity"/>
    <property type="evidence" value="ECO:0007669"/>
    <property type="project" value="UniProtKB-UniRule"/>
</dbReference>
<dbReference type="PANTHER" id="PTHR11265:SF0">
    <property type="entry name" value="12S RRNA N4-METHYLCYTIDINE METHYLTRANSFERASE"/>
    <property type="match status" value="1"/>
</dbReference>
<name>A0AAE3V859_9FIRM</name>
<dbReference type="SUPFAM" id="SSF53335">
    <property type="entry name" value="S-adenosyl-L-methionine-dependent methyltransferases"/>
    <property type="match status" value="1"/>
</dbReference>
<dbReference type="InterPro" id="IPR002903">
    <property type="entry name" value="RsmH"/>
</dbReference>
<evidence type="ECO:0000256" key="4">
    <source>
        <dbReference type="ARBA" id="ARBA00022679"/>
    </source>
</evidence>
<dbReference type="GO" id="GO:0070475">
    <property type="term" value="P:rRNA base methylation"/>
    <property type="evidence" value="ECO:0007669"/>
    <property type="project" value="UniProtKB-UniRule"/>
</dbReference>
<dbReference type="Gene3D" id="3.40.50.150">
    <property type="entry name" value="Vaccinia Virus protein VP39"/>
    <property type="match status" value="1"/>
</dbReference>
<dbReference type="SUPFAM" id="SSF81799">
    <property type="entry name" value="Putative methyltransferase TM0872, insert domain"/>
    <property type="match status" value="1"/>
</dbReference>
<dbReference type="Pfam" id="PF01795">
    <property type="entry name" value="Methyltransf_5"/>
    <property type="match status" value="1"/>
</dbReference>
<keyword evidence="2 6" id="KW-0698">rRNA processing</keyword>
<evidence type="ECO:0000256" key="3">
    <source>
        <dbReference type="ARBA" id="ARBA00022603"/>
    </source>
</evidence>
<organism evidence="7 8">
    <name type="scientific">Moryella indoligenes</name>
    <dbReference type="NCBI Taxonomy" id="371674"/>
    <lineage>
        <taxon>Bacteria</taxon>
        <taxon>Bacillati</taxon>
        <taxon>Bacillota</taxon>
        <taxon>Clostridia</taxon>
        <taxon>Lachnospirales</taxon>
        <taxon>Lachnospiraceae</taxon>
        <taxon>Moryella</taxon>
    </lineage>
</organism>
<dbReference type="InterPro" id="IPR023397">
    <property type="entry name" value="SAM-dep_MeTrfase_MraW_recog"/>
</dbReference>
<gene>
    <name evidence="6" type="primary">rsmH</name>
    <name evidence="7" type="ORF">J2S20_000220</name>
</gene>
<feature type="binding site" evidence="6">
    <location>
        <position position="157"/>
    </location>
    <ligand>
        <name>S-adenosyl-L-methionine</name>
        <dbReference type="ChEBI" id="CHEBI:59789"/>
    </ligand>
</feature>
<comment type="similarity">
    <text evidence="1 6">Belongs to the methyltransferase superfamily. RsmH family.</text>
</comment>
<dbReference type="EC" id="2.1.1.199" evidence="6"/>
<feature type="binding site" evidence="6">
    <location>
        <position position="150"/>
    </location>
    <ligand>
        <name>S-adenosyl-L-methionine</name>
        <dbReference type="ChEBI" id="CHEBI:59789"/>
    </ligand>
</feature>
<reference evidence="7" key="1">
    <citation type="submission" date="2023-07" db="EMBL/GenBank/DDBJ databases">
        <title>Genomic Encyclopedia of Type Strains, Phase IV (KMG-IV): sequencing the most valuable type-strain genomes for metagenomic binning, comparative biology and taxonomic classification.</title>
        <authorList>
            <person name="Goeker M."/>
        </authorList>
    </citation>
    <scope>NUCLEOTIDE SEQUENCE</scope>
    <source>
        <strain evidence="7">DSM 19659</strain>
    </source>
</reference>
<keyword evidence="6" id="KW-0963">Cytoplasm</keyword>
<dbReference type="EMBL" id="JAUSTO010000001">
    <property type="protein sequence ID" value="MDQ0151546.1"/>
    <property type="molecule type" value="Genomic_DNA"/>
</dbReference>
<dbReference type="AlphaFoldDB" id="A0AAE3V859"/>
<evidence type="ECO:0000256" key="6">
    <source>
        <dbReference type="HAMAP-Rule" id="MF_01007"/>
    </source>
</evidence>
<dbReference type="PANTHER" id="PTHR11265">
    <property type="entry name" value="S-ADENOSYL-METHYLTRANSFERASE MRAW"/>
    <property type="match status" value="1"/>
</dbReference>
<dbReference type="GO" id="GO:0005737">
    <property type="term" value="C:cytoplasm"/>
    <property type="evidence" value="ECO:0007669"/>
    <property type="project" value="UniProtKB-SubCell"/>
</dbReference>